<gene>
    <name evidence="1" type="ORF">S40285_10359</name>
</gene>
<dbReference type="AlphaFoldDB" id="A0A084R0N7"/>
<evidence type="ECO:0000313" key="1">
    <source>
        <dbReference type="EMBL" id="KFA69772.1"/>
    </source>
</evidence>
<accession>A0A084R0N7</accession>
<dbReference type="Proteomes" id="UP000028524">
    <property type="component" value="Unassembled WGS sequence"/>
</dbReference>
<dbReference type="EMBL" id="KL659360">
    <property type="protein sequence ID" value="KFA69772.1"/>
    <property type="molecule type" value="Genomic_DNA"/>
</dbReference>
<evidence type="ECO:0000313" key="2">
    <source>
        <dbReference type="Proteomes" id="UP000028524"/>
    </source>
</evidence>
<proteinExistence type="predicted"/>
<name>A0A084R0N7_STAC4</name>
<organism evidence="1 2">
    <name type="scientific">Stachybotrys chlorohalonatus (strain IBT 40285)</name>
    <dbReference type="NCBI Taxonomy" id="1283841"/>
    <lineage>
        <taxon>Eukaryota</taxon>
        <taxon>Fungi</taxon>
        <taxon>Dikarya</taxon>
        <taxon>Ascomycota</taxon>
        <taxon>Pezizomycotina</taxon>
        <taxon>Sordariomycetes</taxon>
        <taxon>Hypocreomycetidae</taxon>
        <taxon>Hypocreales</taxon>
        <taxon>Stachybotryaceae</taxon>
        <taxon>Stachybotrys</taxon>
    </lineage>
</organism>
<dbReference type="InParanoid" id="A0A084R0N7"/>
<protein>
    <submittedName>
        <fullName evidence="1">Uncharacterized protein</fullName>
    </submittedName>
</protein>
<keyword evidence="2" id="KW-1185">Reference proteome</keyword>
<sequence length="228" mass="25266">RSPCLQIISSIEPRSHATQWPPLPASSARPRTTDVKTYTHRIFHGGAARIDKATDLVVTGRPSFYSGILISMVLMLTVTTNTNFLRCPCPAEQQGHGFGTSLLCRVFVAAPVLGEVVLLNKEPLGEAYRYLVRCNALVTINTTCHPVGVFRTCWCGSLGWHGDTVIELNSMAQLAVDNVRRCWRLTLYVTFGRISLVRVVALVFRAFVSQGMEAKLRDGPRHLRSKSI</sequence>
<dbReference type="HOGENOM" id="CLU_1217304_0_0_1"/>
<reference evidence="1 2" key="1">
    <citation type="journal article" date="2014" name="BMC Genomics">
        <title>Comparative genome sequencing reveals chemotype-specific gene clusters in the toxigenic black mold Stachybotrys.</title>
        <authorList>
            <person name="Semeiks J."/>
            <person name="Borek D."/>
            <person name="Otwinowski Z."/>
            <person name="Grishin N.V."/>
        </authorList>
    </citation>
    <scope>NUCLEOTIDE SEQUENCE [LARGE SCALE GENOMIC DNA]</scope>
    <source>
        <strain evidence="1 2">IBT 40285</strain>
    </source>
</reference>
<feature type="non-terminal residue" evidence="1">
    <location>
        <position position="1"/>
    </location>
</feature>